<dbReference type="KEGG" id="lxl:KDY119_01994"/>
<keyword evidence="5" id="KW-1185">Reference proteome</keyword>
<evidence type="ECO:0000256" key="2">
    <source>
        <dbReference type="ARBA" id="ARBA00023002"/>
    </source>
</evidence>
<dbReference type="InterPro" id="IPR002347">
    <property type="entry name" value="SDR_fam"/>
</dbReference>
<reference evidence="4 5" key="1">
    <citation type="submission" date="2019-10" db="EMBL/GenBank/DDBJ databases">
        <title>Genome sequence of Luteimicrobium xylanilyticum HY-24.</title>
        <authorList>
            <person name="Kim D.Y."/>
            <person name="Park H.-Y."/>
        </authorList>
    </citation>
    <scope>NUCLEOTIDE SEQUENCE [LARGE SCALE GENOMIC DNA]</scope>
    <source>
        <strain evidence="4 5">HY-24</strain>
    </source>
</reference>
<evidence type="ECO:0000313" key="5">
    <source>
        <dbReference type="Proteomes" id="UP000326702"/>
    </source>
</evidence>
<dbReference type="AlphaFoldDB" id="A0A5P9QAJ2"/>
<dbReference type="RefSeq" id="WP_227994284.1">
    <property type="nucleotide sequence ID" value="NZ_BAABIH010000002.1"/>
</dbReference>
<dbReference type="PRINTS" id="PR00081">
    <property type="entry name" value="GDHRDH"/>
</dbReference>
<dbReference type="PROSITE" id="PS00061">
    <property type="entry name" value="ADH_SHORT"/>
    <property type="match status" value="1"/>
</dbReference>
<organism evidence="4 5">
    <name type="scientific">Luteimicrobium xylanilyticum</name>
    <dbReference type="NCBI Taxonomy" id="1133546"/>
    <lineage>
        <taxon>Bacteria</taxon>
        <taxon>Bacillati</taxon>
        <taxon>Actinomycetota</taxon>
        <taxon>Actinomycetes</taxon>
        <taxon>Micrococcales</taxon>
        <taxon>Luteimicrobium</taxon>
    </lineage>
</organism>
<evidence type="ECO:0000313" key="4">
    <source>
        <dbReference type="EMBL" id="QFU98478.1"/>
    </source>
</evidence>
<evidence type="ECO:0000256" key="3">
    <source>
        <dbReference type="ARBA" id="ARBA00071493"/>
    </source>
</evidence>
<comment type="similarity">
    <text evidence="1">Belongs to the short-chain dehydrogenases/reductases (SDR) family.</text>
</comment>
<dbReference type="SUPFAM" id="SSF51735">
    <property type="entry name" value="NAD(P)-binding Rossmann-fold domains"/>
    <property type="match status" value="1"/>
</dbReference>
<dbReference type="Pfam" id="PF00106">
    <property type="entry name" value="adh_short"/>
    <property type="match status" value="1"/>
</dbReference>
<dbReference type="FunFam" id="3.40.50.720:FF:000594">
    <property type="entry name" value="Short-chain oxidoreductase"/>
    <property type="match status" value="1"/>
</dbReference>
<dbReference type="EMBL" id="CP045529">
    <property type="protein sequence ID" value="QFU98478.1"/>
    <property type="molecule type" value="Genomic_DNA"/>
</dbReference>
<gene>
    <name evidence="4" type="ORF">KDY119_01994</name>
</gene>
<sequence>MTTPPVSRPVTSPFGARTTAIEVVAGLDLTGKQMIVTGGASGLGAATVDALARAGAAVTVAVRDPDAVAPASESGLPVRVAQLDLVDLDSIARFVDGWTGPVDALVANAGVMAVPDLRTTSTGWELQLGVNFLGHFALALGLHDRLAEARGRVVVVSSGAQLRSGVDLDDLNFESRPYDPWVAYAQSKSADVLLAVGIARHWAAEGITANACAPGFIHTNLQRHVPPEAMRAMGVLDDDGALIHPPHYKTPAEGAATAVFLATSPLVAGVTGAYFEDGQESSVVEGGTDAPGGVAAWSVDPVRADALWDRAQDAVAGHVGGHVGGRN</sequence>
<dbReference type="PANTHER" id="PTHR24320:SF148">
    <property type="entry name" value="NAD(P)-BINDING ROSSMANN-FOLD SUPERFAMILY PROTEIN"/>
    <property type="match status" value="1"/>
</dbReference>
<dbReference type="GO" id="GO:0016491">
    <property type="term" value="F:oxidoreductase activity"/>
    <property type="evidence" value="ECO:0007669"/>
    <property type="project" value="UniProtKB-KW"/>
</dbReference>
<dbReference type="Gene3D" id="3.40.50.720">
    <property type="entry name" value="NAD(P)-binding Rossmann-like Domain"/>
    <property type="match status" value="1"/>
</dbReference>
<dbReference type="InterPro" id="IPR036291">
    <property type="entry name" value="NAD(P)-bd_dom_sf"/>
</dbReference>
<protein>
    <recommendedName>
        <fullName evidence="3">Probable oxidoreductase</fullName>
    </recommendedName>
</protein>
<proteinExistence type="inferred from homology"/>
<name>A0A5P9QAJ2_9MICO</name>
<dbReference type="Proteomes" id="UP000326702">
    <property type="component" value="Chromosome"/>
</dbReference>
<dbReference type="PANTHER" id="PTHR24320">
    <property type="entry name" value="RETINOL DEHYDROGENASE"/>
    <property type="match status" value="1"/>
</dbReference>
<evidence type="ECO:0000256" key="1">
    <source>
        <dbReference type="ARBA" id="ARBA00006484"/>
    </source>
</evidence>
<keyword evidence="2 4" id="KW-0560">Oxidoreductase</keyword>
<dbReference type="InterPro" id="IPR020904">
    <property type="entry name" value="Sc_DH/Rdtase_CS"/>
</dbReference>
<accession>A0A5P9QAJ2</accession>